<evidence type="ECO:0008006" key="3">
    <source>
        <dbReference type="Google" id="ProtNLM"/>
    </source>
</evidence>
<sequence>MKSQLKLAEDSLEHFQKLLGLESEDDFMQNMSYQIYLRRRDLILAEMDWCEDILNHKK</sequence>
<evidence type="ECO:0000313" key="1">
    <source>
        <dbReference type="EMBL" id="EUJ58541.1"/>
    </source>
</evidence>
<dbReference type="EMBL" id="AODM01000025">
    <property type="protein sequence ID" value="EUJ58541.1"/>
    <property type="molecule type" value="Genomic_DNA"/>
</dbReference>
<proteinExistence type="predicted"/>
<reference evidence="1 2" key="1">
    <citation type="submission" date="2012-12" db="EMBL/GenBank/DDBJ databases">
        <title>Novel taxa of Listeriaceae from agricultural environments in the United States.</title>
        <authorList>
            <person name="den Bakker H.C."/>
            <person name="Allred A."/>
            <person name="Warchocki S."/>
            <person name="Wright E.M."/>
            <person name="Burrell A."/>
            <person name="Nightingale K.K."/>
            <person name="Kephart D."/>
            <person name="Wiedmann M."/>
        </authorList>
    </citation>
    <scope>NUCLEOTIDE SEQUENCE [LARGE SCALE GENOMIC DNA]</scope>
    <source>
        <strain evidence="1 2">FSL S10-1203</strain>
    </source>
</reference>
<organism evidence="1 2">
    <name type="scientific">Listeria fleischmannii FSL S10-1203</name>
    <dbReference type="NCBI Taxonomy" id="1265822"/>
    <lineage>
        <taxon>Bacteria</taxon>
        <taxon>Bacillati</taxon>
        <taxon>Bacillota</taxon>
        <taxon>Bacilli</taxon>
        <taxon>Bacillales</taxon>
        <taxon>Listeriaceae</taxon>
        <taxon>Listeria</taxon>
    </lineage>
</organism>
<protein>
    <recommendedName>
        <fullName evidence="3">Transcriptional regulator</fullName>
    </recommendedName>
</protein>
<gene>
    <name evidence="1" type="ORF">MCOL2_08041</name>
</gene>
<comment type="caution">
    <text evidence="1">The sequence shown here is derived from an EMBL/GenBank/DDBJ whole genome shotgun (WGS) entry which is preliminary data.</text>
</comment>
<dbReference type="AlphaFoldDB" id="W7DMR7"/>
<accession>W7DMR7</accession>
<name>W7DMR7_9LIST</name>
<evidence type="ECO:0000313" key="2">
    <source>
        <dbReference type="Proteomes" id="UP000019241"/>
    </source>
</evidence>
<dbReference type="Proteomes" id="UP000019241">
    <property type="component" value="Unassembled WGS sequence"/>
</dbReference>
<dbReference type="PATRIC" id="fig|1265822.4.peg.1640"/>